<dbReference type="EMBL" id="LAZR01007716">
    <property type="protein sequence ID" value="KKM83424.1"/>
    <property type="molecule type" value="Genomic_DNA"/>
</dbReference>
<comment type="caution">
    <text evidence="1">The sequence shown here is derived from an EMBL/GenBank/DDBJ whole genome shotgun (WGS) entry which is preliminary data.</text>
</comment>
<evidence type="ECO:0000313" key="1">
    <source>
        <dbReference type="EMBL" id="KKM83424.1"/>
    </source>
</evidence>
<sequence>MTHLSSDTVTEIWAYSTSDLSGGYAPVSGLCILPGEAAVLYREIQWARAHLIADHSPCQLYEKRTHIALKSHIEKLISYQASVNKGAEKGAQLQLF</sequence>
<proteinExistence type="predicted"/>
<organism evidence="1">
    <name type="scientific">marine sediment metagenome</name>
    <dbReference type="NCBI Taxonomy" id="412755"/>
    <lineage>
        <taxon>unclassified sequences</taxon>
        <taxon>metagenomes</taxon>
        <taxon>ecological metagenomes</taxon>
    </lineage>
</organism>
<dbReference type="AlphaFoldDB" id="A0A0F9KMU8"/>
<name>A0A0F9KMU8_9ZZZZ</name>
<accession>A0A0F9KMU8</accession>
<protein>
    <submittedName>
        <fullName evidence="1">Uncharacterized protein</fullName>
    </submittedName>
</protein>
<reference evidence="1" key="1">
    <citation type="journal article" date="2015" name="Nature">
        <title>Complex archaea that bridge the gap between prokaryotes and eukaryotes.</title>
        <authorList>
            <person name="Spang A."/>
            <person name="Saw J.H."/>
            <person name="Jorgensen S.L."/>
            <person name="Zaremba-Niedzwiedzka K."/>
            <person name="Martijn J."/>
            <person name="Lind A.E."/>
            <person name="van Eijk R."/>
            <person name="Schleper C."/>
            <person name="Guy L."/>
            <person name="Ettema T.J."/>
        </authorList>
    </citation>
    <scope>NUCLEOTIDE SEQUENCE</scope>
</reference>
<gene>
    <name evidence="1" type="ORF">LCGC14_1309610</name>
</gene>